<feature type="compositionally biased region" description="Polar residues" evidence="1">
    <location>
        <begin position="210"/>
        <end position="221"/>
    </location>
</feature>
<dbReference type="Proteomes" id="UP000606974">
    <property type="component" value="Unassembled WGS sequence"/>
</dbReference>
<feature type="region of interest" description="Disordered" evidence="1">
    <location>
        <begin position="92"/>
        <end position="148"/>
    </location>
</feature>
<protein>
    <recommendedName>
        <fullName evidence="4">BTB domain-containing protein</fullName>
    </recommendedName>
</protein>
<feature type="region of interest" description="Disordered" evidence="1">
    <location>
        <begin position="177"/>
        <end position="221"/>
    </location>
</feature>
<feature type="compositionally biased region" description="Low complexity" evidence="1">
    <location>
        <begin position="95"/>
        <end position="109"/>
    </location>
</feature>
<sequence>MAGQTEEKDKGSSSVKRVVRPVIPALPLRPVKRQPTSKKHQDVDPVEDEPQRGASMPLLSGGCGTPDCALKIQFGETKRDCEQAVHYSTASFTHTSSSLDVTLSSVPSDGSNNNDTSTQGISSRTSSAPPTLNTSSDSPPPTQKQTLHTSVVQLPAQASISRSSSLQISFLCQEETDSASTESTLDSESKTPPLNSQPLNPPGLLDVEQKQASTGTESTKTVPDPLTAFEIYDPANPIMPSFPAHAHILPAIMIPLYTYLLSLFDCKIGCDQQINVHFPGPSPSQFSFDAHKVIICRSPLLARLVHSNAINGLQNSSINLFWPVNYFNETAFMQAFRHLYSNVILSIKDIEAMTFEPRTRPAPQWRASQLMFTISYWLGGLILQADPVVKQAEGLVLNLLKFDIIGTALTAATLLRDHDYTRDDHNNAIDNHQSLYTVAETVGVRLQNMIFAFIAENIIFKDFRLDTNPYQTLVRPLFPVRQGLIDHYRRQVPVQTLQFGQLPPQQVVVPVQQFSMDDSHTSYIMLNVPFSVLKEAVPVMRKVAEDYLVDDALVKDFFKKVVAEREIRRCVANTDWTVTDAEQFASMDVWGVIGYEETVEDGENGEWYLSAECSDEWAARCG</sequence>
<organism evidence="2 3">
    <name type="scientific">Endocarpon pusillum</name>
    <dbReference type="NCBI Taxonomy" id="364733"/>
    <lineage>
        <taxon>Eukaryota</taxon>
        <taxon>Fungi</taxon>
        <taxon>Dikarya</taxon>
        <taxon>Ascomycota</taxon>
        <taxon>Pezizomycotina</taxon>
        <taxon>Eurotiomycetes</taxon>
        <taxon>Chaetothyriomycetidae</taxon>
        <taxon>Verrucariales</taxon>
        <taxon>Verrucariaceae</taxon>
        <taxon>Endocarpon</taxon>
    </lineage>
</organism>
<dbReference type="EMBL" id="JAACFV010000049">
    <property type="protein sequence ID" value="KAF7508775.1"/>
    <property type="molecule type" value="Genomic_DNA"/>
</dbReference>
<gene>
    <name evidence="2" type="ORF">GJ744_008652</name>
</gene>
<evidence type="ECO:0000313" key="3">
    <source>
        <dbReference type="Proteomes" id="UP000606974"/>
    </source>
</evidence>
<proteinExistence type="predicted"/>
<feature type="compositionally biased region" description="Basic and acidic residues" evidence="1">
    <location>
        <begin position="1"/>
        <end position="11"/>
    </location>
</feature>
<name>A0A8H7APE5_9EURO</name>
<keyword evidence="3" id="KW-1185">Reference proteome</keyword>
<accession>A0A8H7APE5</accession>
<evidence type="ECO:0000313" key="2">
    <source>
        <dbReference type="EMBL" id="KAF7508775.1"/>
    </source>
</evidence>
<feature type="compositionally biased region" description="Polar residues" evidence="1">
    <location>
        <begin position="110"/>
        <end position="148"/>
    </location>
</feature>
<feature type="compositionally biased region" description="Polar residues" evidence="1">
    <location>
        <begin position="178"/>
        <end position="198"/>
    </location>
</feature>
<dbReference type="OrthoDB" id="5329403at2759"/>
<feature type="region of interest" description="Disordered" evidence="1">
    <location>
        <begin position="1"/>
        <end position="65"/>
    </location>
</feature>
<comment type="caution">
    <text evidence="2">The sequence shown here is derived from an EMBL/GenBank/DDBJ whole genome shotgun (WGS) entry which is preliminary data.</text>
</comment>
<evidence type="ECO:0000256" key="1">
    <source>
        <dbReference type="SAM" id="MobiDB-lite"/>
    </source>
</evidence>
<reference evidence="2" key="1">
    <citation type="submission" date="2020-02" db="EMBL/GenBank/DDBJ databases">
        <authorList>
            <person name="Palmer J.M."/>
        </authorList>
    </citation>
    <scope>NUCLEOTIDE SEQUENCE</scope>
    <source>
        <strain evidence="2">EPUS1.4</strain>
        <tissue evidence="2">Thallus</tissue>
    </source>
</reference>
<evidence type="ECO:0008006" key="4">
    <source>
        <dbReference type="Google" id="ProtNLM"/>
    </source>
</evidence>
<dbReference type="AlphaFoldDB" id="A0A8H7APE5"/>